<dbReference type="AlphaFoldDB" id="A0A645DU43"/>
<dbReference type="GO" id="GO:0006355">
    <property type="term" value="P:regulation of DNA-templated transcription"/>
    <property type="evidence" value="ECO:0007669"/>
    <property type="project" value="InterPro"/>
</dbReference>
<dbReference type="GO" id="GO:0005524">
    <property type="term" value="F:ATP binding"/>
    <property type="evidence" value="ECO:0007669"/>
    <property type="project" value="UniProtKB-KW"/>
</dbReference>
<dbReference type="SUPFAM" id="SSF46689">
    <property type="entry name" value="Homeodomain-like"/>
    <property type="match status" value="1"/>
</dbReference>
<dbReference type="Pfam" id="PF00158">
    <property type="entry name" value="Sigma54_activat"/>
    <property type="match status" value="1"/>
</dbReference>
<protein>
    <submittedName>
        <fullName evidence="6">Regulatory protein AtoC</fullName>
    </submittedName>
</protein>
<organism evidence="6">
    <name type="scientific">bioreactor metagenome</name>
    <dbReference type="NCBI Taxonomy" id="1076179"/>
    <lineage>
        <taxon>unclassified sequences</taxon>
        <taxon>metagenomes</taxon>
        <taxon>ecological metagenomes</taxon>
    </lineage>
</organism>
<dbReference type="PROSITE" id="PS00688">
    <property type="entry name" value="SIGMA54_INTERACT_3"/>
    <property type="match status" value="1"/>
</dbReference>
<keyword evidence="2" id="KW-0067">ATP-binding</keyword>
<dbReference type="Gene3D" id="1.10.8.60">
    <property type="match status" value="1"/>
</dbReference>
<sequence length="192" mass="22478">MERIGSNKTIKTDFRLICATNKKLNQEIINSPFREDLFYRISTVIIEIPPLRQRKEDLPMMIEYFMDKVKKELKKTIVSIDDKLLDALLSYDYPGNVRELKNIIERMVVIAESDTLSFKDISQYDIFSKQNISTGQISLKEVRQNAERNHILKILENSDFDIEVAANLLQITGRQLYNKIKEYDIKLKSGKE</sequence>
<dbReference type="EMBL" id="VSSQ01039893">
    <property type="protein sequence ID" value="MPM93034.1"/>
    <property type="molecule type" value="Genomic_DNA"/>
</dbReference>
<dbReference type="SUPFAM" id="SSF52540">
    <property type="entry name" value="P-loop containing nucleoside triphosphate hydrolases"/>
    <property type="match status" value="1"/>
</dbReference>
<keyword evidence="1" id="KW-0547">Nucleotide-binding</keyword>
<dbReference type="InterPro" id="IPR009057">
    <property type="entry name" value="Homeodomain-like_sf"/>
</dbReference>
<dbReference type="PROSITE" id="PS50045">
    <property type="entry name" value="SIGMA54_INTERACT_4"/>
    <property type="match status" value="1"/>
</dbReference>
<dbReference type="Pfam" id="PF25601">
    <property type="entry name" value="AAA_lid_14"/>
    <property type="match status" value="1"/>
</dbReference>
<dbReference type="GO" id="GO:0043565">
    <property type="term" value="F:sequence-specific DNA binding"/>
    <property type="evidence" value="ECO:0007669"/>
    <property type="project" value="InterPro"/>
</dbReference>
<reference evidence="6" key="1">
    <citation type="submission" date="2019-08" db="EMBL/GenBank/DDBJ databases">
        <authorList>
            <person name="Kucharzyk K."/>
            <person name="Murdoch R.W."/>
            <person name="Higgins S."/>
            <person name="Loffler F."/>
        </authorList>
    </citation>
    <scope>NUCLEOTIDE SEQUENCE</scope>
</reference>
<dbReference type="Pfam" id="PF02954">
    <property type="entry name" value="HTH_8"/>
    <property type="match status" value="1"/>
</dbReference>
<evidence type="ECO:0000256" key="1">
    <source>
        <dbReference type="ARBA" id="ARBA00022741"/>
    </source>
</evidence>
<evidence type="ECO:0000259" key="5">
    <source>
        <dbReference type="PROSITE" id="PS50045"/>
    </source>
</evidence>
<evidence type="ECO:0000256" key="3">
    <source>
        <dbReference type="ARBA" id="ARBA00023015"/>
    </source>
</evidence>
<dbReference type="Gene3D" id="3.40.50.300">
    <property type="entry name" value="P-loop containing nucleotide triphosphate hydrolases"/>
    <property type="match status" value="1"/>
</dbReference>
<evidence type="ECO:0000313" key="6">
    <source>
        <dbReference type="EMBL" id="MPM93034.1"/>
    </source>
</evidence>
<dbReference type="InterPro" id="IPR002078">
    <property type="entry name" value="Sigma_54_int"/>
</dbReference>
<dbReference type="InterPro" id="IPR025944">
    <property type="entry name" value="Sigma_54_int_dom_CS"/>
</dbReference>
<evidence type="ECO:0000256" key="2">
    <source>
        <dbReference type="ARBA" id="ARBA00022840"/>
    </source>
</evidence>
<name>A0A645DU43_9ZZZZ</name>
<dbReference type="InterPro" id="IPR027417">
    <property type="entry name" value="P-loop_NTPase"/>
</dbReference>
<keyword evidence="3" id="KW-0805">Transcription regulation</keyword>
<accession>A0A645DU43</accession>
<dbReference type="PANTHER" id="PTHR32071:SF57">
    <property type="entry name" value="C4-DICARBOXYLATE TRANSPORT TRANSCRIPTIONAL REGULATORY PROTEIN DCTD"/>
    <property type="match status" value="1"/>
</dbReference>
<comment type="caution">
    <text evidence="6">The sequence shown here is derived from an EMBL/GenBank/DDBJ whole genome shotgun (WGS) entry which is preliminary data.</text>
</comment>
<dbReference type="Gene3D" id="1.10.10.60">
    <property type="entry name" value="Homeodomain-like"/>
    <property type="match status" value="1"/>
</dbReference>
<dbReference type="PANTHER" id="PTHR32071">
    <property type="entry name" value="TRANSCRIPTIONAL REGULATORY PROTEIN"/>
    <property type="match status" value="1"/>
</dbReference>
<dbReference type="InterPro" id="IPR002197">
    <property type="entry name" value="HTH_Fis"/>
</dbReference>
<dbReference type="InterPro" id="IPR058031">
    <property type="entry name" value="AAA_lid_NorR"/>
</dbReference>
<gene>
    <name evidence="6" type="primary">atoC_52</name>
    <name evidence="6" type="ORF">SDC9_140170</name>
</gene>
<keyword evidence="4" id="KW-0804">Transcription</keyword>
<feature type="domain" description="Sigma-54 factor interaction" evidence="5">
    <location>
        <begin position="1"/>
        <end position="109"/>
    </location>
</feature>
<proteinExistence type="predicted"/>
<evidence type="ECO:0000256" key="4">
    <source>
        <dbReference type="ARBA" id="ARBA00023163"/>
    </source>
</evidence>